<dbReference type="Pfam" id="PF13692">
    <property type="entry name" value="Glyco_trans_1_4"/>
    <property type="match status" value="1"/>
</dbReference>
<dbReference type="EMBL" id="JBHRSB010000001">
    <property type="protein sequence ID" value="MFC2999174.1"/>
    <property type="molecule type" value="Genomic_DNA"/>
</dbReference>
<gene>
    <name evidence="1" type="ORF">ACFOD3_04660</name>
</gene>
<evidence type="ECO:0000313" key="2">
    <source>
        <dbReference type="Proteomes" id="UP001595420"/>
    </source>
</evidence>
<sequence length="340" mass="37188">MRLAFVASHPDRRLKESQQELLFLAEMRARGVEVRLFRLEASAPPQQLELLDGQVPATVLPSDDASQPRRQRTSQALVAAVRDFRPQLLLFKGLGHAAHRAVADALHPCPIVLMADGYTRDPLLPRAALVLTEYPAQQQQAFAMHHARGRTLLMPRYFDATLATPPDPRPEARYAIVNVAHFHDARKNQTALFGLGQRHRICLVGGGAQLEARQAEAPPLVHFAGQRSADRVYGLLHQAKVMVHPSLQDGLPRAIVEGMACGLPVVAYAEIHPGIRHGETGLVVTPETLEAEVETLLADPARLQAMGEAARQDALAHHGPAALQRAARQFLTMLGQLGLD</sequence>
<dbReference type="PANTHER" id="PTHR45947">
    <property type="entry name" value="SULFOQUINOVOSYL TRANSFERASE SQD2"/>
    <property type="match status" value="1"/>
</dbReference>
<organism evidence="1 2">
    <name type="scientific">Falsiroseomonas tokyonensis</name>
    <dbReference type="NCBI Taxonomy" id="430521"/>
    <lineage>
        <taxon>Bacteria</taxon>
        <taxon>Pseudomonadati</taxon>
        <taxon>Pseudomonadota</taxon>
        <taxon>Alphaproteobacteria</taxon>
        <taxon>Acetobacterales</taxon>
        <taxon>Roseomonadaceae</taxon>
        <taxon>Falsiroseomonas</taxon>
    </lineage>
</organism>
<dbReference type="GO" id="GO:0016757">
    <property type="term" value="F:glycosyltransferase activity"/>
    <property type="evidence" value="ECO:0007669"/>
    <property type="project" value="UniProtKB-KW"/>
</dbReference>
<accession>A0ABV7BSM3</accession>
<dbReference type="RefSeq" id="WP_216835027.1">
    <property type="nucleotide sequence ID" value="NZ_JAFNJS010000001.1"/>
</dbReference>
<evidence type="ECO:0000313" key="1">
    <source>
        <dbReference type="EMBL" id="MFC2999174.1"/>
    </source>
</evidence>
<dbReference type="EC" id="2.4.-.-" evidence="1"/>
<name>A0ABV7BSM3_9PROT</name>
<keyword evidence="1" id="KW-0808">Transferase</keyword>
<dbReference type="PANTHER" id="PTHR45947:SF3">
    <property type="entry name" value="SULFOQUINOVOSYL TRANSFERASE SQD2"/>
    <property type="match status" value="1"/>
</dbReference>
<reference evidence="2" key="1">
    <citation type="journal article" date="2019" name="Int. J. Syst. Evol. Microbiol.">
        <title>The Global Catalogue of Microorganisms (GCM) 10K type strain sequencing project: providing services to taxonomists for standard genome sequencing and annotation.</title>
        <authorList>
            <consortium name="The Broad Institute Genomics Platform"/>
            <consortium name="The Broad Institute Genome Sequencing Center for Infectious Disease"/>
            <person name="Wu L."/>
            <person name="Ma J."/>
        </authorList>
    </citation>
    <scope>NUCLEOTIDE SEQUENCE [LARGE SCALE GENOMIC DNA]</scope>
    <source>
        <strain evidence="2">CGMCC 1.16855</strain>
    </source>
</reference>
<keyword evidence="1" id="KW-0328">Glycosyltransferase</keyword>
<proteinExistence type="predicted"/>
<protein>
    <submittedName>
        <fullName evidence="1">Glycosyltransferase</fullName>
        <ecNumber evidence="1">2.4.-.-</ecNumber>
    </submittedName>
</protein>
<keyword evidence="2" id="KW-1185">Reference proteome</keyword>
<dbReference type="Proteomes" id="UP001595420">
    <property type="component" value="Unassembled WGS sequence"/>
</dbReference>
<dbReference type="InterPro" id="IPR050194">
    <property type="entry name" value="Glycosyltransferase_grp1"/>
</dbReference>
<comment type="caution">
    <text evidence="1">The sequence shown here is derived from an EMBL/GenBank/DDBJ whole genome shotgun (WGS) entry which is preliminary data.</text>
</comment>